<proteinExistence type="predicted"/>
<dbReference type="OrthoDB" id="9780343at2"/>
<dbReference type="RefSeq" id="WP_126142098.1">
    <property type="nucleotide sequence ID" value="NZ_RXHU01000042.1"/>
</dbReference>
<evidence type="ECO:0000313" key="1">
    <source>
        <dbReference type="EMBL" id="RTE08882.1"/>
    </source>
</evidence>
<organism evidence="1 2">
    <name type="scientific">Paenibacillus whitsoniae</name>
    <dbReference type="NCBI Taxonomy" id="2496558"/>
    <lineage>
        <taxon>Bacteria</taxon>
        <taxon>Bacillati</taxon>
        <taxon>Bacillota</taxon>
        <taxon>Bacilli</taxon>
        <taxon>Bacillales</taxon>
        <taxon>Paenibacillaceae</taxon>
        <taxon>Paenibacillus</taxon>
    </lineage>
</organism>
<keyword evidence="2" id="KW-1185">Reference proteome</keyword>
<dbReference type="InterPro" id="IPR011990">
    <property type="entry name" value="TPR-like_helical_dom_sf"/>
</dbReference>
<gene>
    <name evidence="1" type="ORF">EJQ19_15290</name>
</gene>
<name>A0A3S0AP07_9BACL</name>
<dbReference type="Proteomes" id="UP000276128">
    <property type="component" value="Unassembled WGS sequence"/>
</dbReference>
<evidence type="ECO:0000313" key="2">
    <source>
        <dbReference type="Proteomes" id="UP000276128"/>
    </source>
</evidence>
<dbReference type="SUPFAM" id="SSF48452">
    <property type="entry name" value="TPR-like"/>
    <property type="match status" value="1"/>
</dbReference>
<dbReference type="Pfam" id="PF09986">
    <property type="entry name" value="DUF2225"/>
    <property type="match status" value="1"/>
</dbReference>
<protein>
    <submittedName>
        <fullName evidence="1">DUF2225 domain-containing protein</fullName>
    </submittedName>
</protein>
<comment type="caution">
    <text evidence="1">The sequence shown here is derived from an EMBL/GenBank/DDBJ whole genome shotgun (WGS) entry which is preliminary data.</text>
</comment>
<dbReference type="AlphaFoldDB" id="A0A3S0AP07"/>
<reference evidence="1 2" key="1">
    <citation type="submission" date="2018-12" db="EMBL/GenBank/DDBJ databases">
        <title>Bacillus ochoae sp. nov., Paenibacillus whitsoniae sp. nov., Paenibacillus spiritus sp. nov. Isolated from the Mars Exploration Rover during spacecraft assembly.</title>
        <authorList>
            <person name="Seuylemezian A."/>
            <person name="Vaishampayan P."/>
        </authorList>
    </citation>
    <scope>NUCLEOTIDE SEQUENCE [LARGE SCALE GENOMIC DNA]</scope>
    <source>
        <strain evidence="1 2">MER 54</strain>
    </source>
</reference>
<dbReference type="EMBL" id="RXHU01000042">
    <property type="protein sequence ID" value="RTE08882.1"/>
    <property type="molecule type" value="Genomic_DNA"/>
</dbReference>
<accession>A0A3S0AP07</accession>
<dbReference type="Gene3D" id="1.25.40.10">
    <property type="entry name" value="Tetratricopeptide repeat domain"/>
    <property type="match status" value="1"/>
</dbReference>
<dbReference type="InterPro" id="IPR018708">
    <property type="entry name" value="DUF2225"/>
</dbReference>
<sequence>MVDPLYDISVTCTFCSNGFTTKKVRPSFKKAVKTDTDFCVHYKDTNPDYYVVRICPYCGFAHSENFSDRWTQAQREAFYERVAKIWTVRDYSGERTWEEALQSYKLALLCAQIKNEKPRVVAGLLHHLAWLYRIHGDTSQEERFLAFALEAYVSVFETEGMDLNNARLMYLMGELNRRLKRFNEAVRWFSRIINDRKIMDAGMIRASREQWVTTREDMLAMRLDLPEEMKQAK</sequence>